<comment type="catalytic activity">
    <reaction evidence="7 9">
        <text>L-arginyl-[protein] + NAD(+) = N(omega)-(ADP-D-ribosyl)-L-arginyl-[protein] + nicotinamide + H(+)</text>
        <dbReference type="Rhea" id="RHEA:19149"/>
        <dbReference type="Rhea" id="RHEA-COMP:10532"/>
        <dbReference type="Rhea" id="RHEA-COMP:15087"/>
        <dbReference type="ChEBI" id="CHEBI:15378"/>
        <dbReference type="ChEBI" id="CHEBI:17154"/>
        <dbReference type="ChEBI" id="CHEBI:29965"/>
        <dbReference type="ChEBI" id="CHEBI:57540"/>
        <dbReference type="ChEBI" id="CHEBI:142554"/>
        <dbReference type="EC" id="2.4.2.31"/>
    </reaction>
</comment>
<keyword evidence="5" id="KW-0677">Repeat</keyword>
<dbReference type="EC" id="2.4.2.31" evidence="9"/>
<evidence type="ECO:0000256" key="8">
    <source>
        <dbReference type="PROSITE-ProRule" id="PRU00339"/>
    </source>
</evidence>
<evidence type="ECO:0000256" key="4">
    <source>
        <dbReference type="ARBA" id="ARBA00022695"/>
    </source>
</evidence>
<keyword evidence="6 8" id="KW-0802">TPR repeat</keyword>
<organism evidence="10 11">
    <name type="scientific">Rotaria magnacalcarata</name>
    <dbReference type="NCBI Taxonomy" id="392030"/>
    <lineage>
        <taxon>Eukaryota</taxon>
        <taxon>Metazoa</taxon>
        <taxon>Spiralia</taxon>
        <taxon>Gnathifera</taxon>
        <taxon>Rotifera</taxon>
        <taxon>Eurotatoria</taxon>
        <taxon>Bdelloidea</taxon>
        <taxon>Philodinida</taxon>
        <taxon>Philodinidae</taxon>
        <taxon>Rotaria</taxon>
    </lineage>
</organism>
<keyword evidence="3 9" id="KW-0808">Transferase</keyword>
<feature type="repeat" description="TPR" evidence="8">
    <location>
        <begin position="525"/>
        <end position="558"/>
    </location>
</feature>
<feature type="repeat" description="TPR" evidence="8">
    <location>
        <begin position="403"/>
        <end position="436"/>
    </location>
</feature>
<keyword evidence="2 9" id="KW-0328">Glycosyltransferase</keyword>
<dbReference type="GO" id="GO:0106274">
    <property type="term" value="F:NAD+-protein-arginine ADP-ribosyltransferase activity"/>
    <property type="evidence" value="ECO:0007669"/>
    <property type="project" value="UniProtKB-EC"/>
</dbReference>
<dbReference type="SUPFAM" id="SSF81901">
    <property type="entry name" value="HCP-like"/>
    <property type="match status" value="1"/>
</dbReference>
<dbReference type="SMART" id="SM00028">
    <property type="entry name" value="TPR"/>
    <property type="match status" value="10"/>
</dbReference>
<evidence type="ECO:0000313" key="11">
    <source>
        <dbReference type="Proteomes" id="UP000663834"/>
    </source>
</evidence>
<dbReference type="AlphaFoldDB" id="A0A815DGL9"/>
<keyword evidence="4" id="KW-0548">Nucleotidyltransferase</keyword>
<evidence type="ECO:0000313" key="10">
    <source>
        <dbReference type="EMBL" id="CAF1296791.1"/>
    </source>
</evidence>
<sequence>MKESEEKSSALQIEDFIIIWLDATINNDHHVLFKRQFSLDISSNCIHTFVDQYECVEYIRRNENEHIFLVVSGSLGENIVPLVHNLSQICKIYIFCADKARHALWSKAFIKVHGVFINESSLMTYLKSDIKIYANATVPISIGYVNERSLQDINEEQVNFLWFQLLIGVIYRLPQTLGAKSEMIEECRENYVDNPFQLRMIDEFYEKYTADSAIHWYTKDCFLYRLLNSAFRTQNIDIIFNYHYFLTDLFKQLTALHQDQFGDKTGKLKVYRGQYLKLQELEKLKNNIGHLVSINTFLSTSTQCCVAAEFSGNGEHQSKGIESVIFEIDIDHAVQRRPFARIDKFSANKDENEILIAMGSVFRIEEVELFTDYIWSIKLVLSSEVKEEVENLFSYFTQHIGKQPSILELGVLLSKIGDFERAKRFYQRLLVELPSDDIDLGVLYNNLGEIYRQQGYLNEAMEYYKKAIQEFTETVGFRDEWFAVVHSNMAMIFEARGEFERAITYYRCALLIIQHIDSDDAELFSTVYHGMATSFQKQGKLMAALHFYQKALKVENQVLPTAHPSIATTYTNIGQLHFTMKNMAPAFDCMHKALTILLDVLPKNHPQLAITYGCIGGMYFSLGQDLEAIDHCLKAEATIDQSTLASDHKIREDIYLSVCALANRNKWNDISIRINHKIVELFNARTPPDLYWVAFYGNNLGKMYFDKGNRDLAVKYHNLALDSIQQLPRTEINKRLYASIVDAFQYIGYFDISREHFTLLLQEEIDGKSSFAANLHNKLGVLYDSKRQDLLAIQHYTAALQCYMNWPDTHRNEIAITRHNIAVIQRDLGDYEQACLHLRESLSILSEDEYDLRSQFCSALAETYTKIENWACAREYFQQAIMLATQAKCSTNSVIATYKTKLENVISMMDNITIGNSIQRQT</sequence>
<dbReference type="EMBL" id="CAJNOW010000872">
    <property type="protein sequence ID" value="CAF1296791.1"/>
    <property type="molecule type" value="Genomic_DNA"/>
</dbReference>
<evidence type="ECO:0000256" key="2">
    <source>
        <dbReference type="ARBA" id="ARBA00022676"/>
    </source>
</evidence>
<dbReference type="OrthoDB" id="9990757at2759"/>
<feature type="repeat" description="TPR" evidence="8">
    <location>
        <begin position="441"/>
        <end position="474"/>
    </location>
</feature>
<dbReference type="SUPFAM" id="SSF48452">
    <property type="entry name" value="TPR-like"/>
    <property type="match status" value="2"/>
</dbReference>
<comment type="similarity">
    <text evidence="1 9">Belongs to the Arg-specific ADP-ribosyltransferase family.</text>
</comment>
<evidence type="ECO:0000256" key="1">
    <source>
        <dbReference type="ARBA" id="ARBA00009558"/>
    </source>
</evidence>
<dbReference type="InterPro" id="IPR011990">
    <property type="entry name" value="TPR-like_helical_dom_sf"/>
</dbReference>
<dbReference type="PANTHER" id="PTHR45641:SF19">
    <property type="entry name" value="NEPHROCYSTIN-3"/>
    <property type="match status" value="1"/>
</dbReference>
<dbReference type="PROSITE" id="PS51996">
    <property type="entry name" value="TR_MART"/>
    <property type="match status" value="1"/>
</dbReference>
<dbReference type="Gene3D" id="1.25.40.10">
    <property type="entry name" value="Tetratricopeptide repeat domain"/>
    <property type="match status" value="3"/>
</dbReference>
<name>A0A815DGL9_9BILA</name>
<proteinExistence type="inferred from homology"/>
<evidence type="ECO:0000256" key="7">
    <source>
        <dbReference type="ARBA" id="ARBA00047597"/>
    </source>
</evidence>
<dbReference type="PROSITE" id="PS50005">
    <property type="entry name" value="TPR"/>
    <property type="match status" value="3"/>
</dbReference>
<dbReference type="Proteomes" id="UP000663834">
    <property type="component" value="Unassembled WGS sequence"/>
</dbReference>
<accession>A0A815DGL9</accession>
<evidence type="ECO:0000256" key="5">
    <source>
        <dbReference type="ARBA" id="ARBA00022737"/>
    </source>
</evidence>
<evidence type="ECO:0000256" key="6">
    <source>
        <dbReference type="ARBA" id="ARBA00022803"/>
    </source>
</evidence>
<dbReference type="Pfam" id="PF13176">
    <property type="entry name" value="TPR_7"/>
    <property type="match status" value="1"/>
</dbReference>
<reference evidence="10" key="1">
    <citation type="submission" date="2021-02" db="EMBL/GenBank/DDBJ databases">
        <authorList>
            <person name="Nowell W R."/>
        </authorList>
    </citation>
    <scope>NUCLEOTIDE SEQUENCE</scope>
</reference>
<gene>
    <name evidence="10" type="ORF">KQP761_LOCUS4565</name>
</gene>
<keyword evidence="9" id="KW-0521">NADP</keyword>
<dbReference type="PANTHER" id="PTHR45641">
    <property type="entry name" value="TETRATRICOPEPTIDE REPEAT PROTEIN (AFU_ORTHOLOGUE AFUA_6G03870)"/>
    <property type="match status" value="1"/>
</dbReference>
<dbReference type="InterPro" id="IPR019734">
    <property type="entry name" value="TPR_rpt"/>
</dbReference>
<dbReference type="PROSITE" id="PS50293">
    <property type="entry name" value="TPR_REGION"/>
    <property type="match status" value="1"/>
</dbReference>
<keyword evidence="9" id="KW-0520">NAD</keyword>
<dbReference type="GO" id="GO:0016779">
    <property type="term" value="F:nucleotidyltransferase activity"/>
    <property type="evidence" value="ECO:0007669"/>
    <property type="project" value="UniProtKB-KW"/>
</dbReference>
<dbReference type="Pfam" id="PF13424">
    <property type="entry name" value="TPR_12"/>
    <property type="match status" value="3"/>
</dbReference>
<evidence type="ECO:0000256" key="9">
    <source>
        <dbReference type="RuleBase" id="RU361228"/>
    </source>
</evidence>
<dbReference type="SUPFAM" id="SSF56399">
    <property type="entry name" value="ADP-ribosylation"/>
    <property type="match status" value="1"/>
</dbReference>
<protein>
    <recommendedName>
        <fullName evidence="9">NAD(P)(+)--arginine ADP-ribosyltransferase</fullName>
        <ecNumber evidence="9">2.4.2.31</ecNumber>
    </recommendedName>
    <alternativeName>
        <fullName evidence="9">Mono(ADP-ribosyl)transferase</fullName>
    </alternativeName>
</protein>
<evidence type="ECO:0000256" key="3">
    <source>
        <dbReference type="ARBA" id="ARBA00022679"/>
    </source>
</evidence>
<dbReference type="Gene3D" id="3.90.176.10">
    <property type="entry name" value="Toxin ADP-ribosyltransferase, Chain A, domain 1"/>
    <property type="match status" value="1"/>
</dbReference>
<dbReference type="InterPro" id="IPR000768">
    <property type="entry name" value="ART"/>
</dbReference>
<dbReference type="Pfam" id="PF01129">
    <property type="entry name" value="ART"/>
    <property type="match status" value="1"/>
</dbReference>
<comment type="caution">
    <text evidence="10">The sequence shown here is derived from an EMBL/GenBank/DDBJ whole genome shotgun (WGS) entry which is preliminary data.</text>
</comment>